<evidence type="ECO:0000256" key="5">
    <source>
        <dbReference type="ARBA" id="ARBA00022989"/>
    </source>
</evidence>
<evidence type="ECO:0000256" key="3">
    <source>
        <dbReference type="ARBA" id="ARBA00022519"/>
    </source>
</evidence>
<keyword evidence="3" id="KW-0997">Cell inner membrane</keyword>
<evidence type="ECO:0000256" key="7">
    <source>
        <dbReference type="ARBA" id="ARBA00023186"/>
    </source>
</evidence>
<dbReference type="InterPro" id="IPR027304">
    <property type="entry name" value="Trigger_fact/SurA_dom_sf"/>
</dbReference>
<gene>
    <name evidence="14" type="ORF">B0I27_1129</name>
</gene>
<keyword evidence="6 12" id="KW-0472">Membrane</keyword>
<comment type="caution">
    <text evidence="14">The sequence shown here is derived from an EMBL/GenBank/DDBJ whole genome shotgun (WGS) entry which is preliminary data.</text>
</comment>
<comment type="subcellular location">
    <subcellularLocation>
        <location evidence="1">Cell inner membrane</location>
        <topology evidence="1">Single-pass type II membrane protein</topology>
        <orientation evidence="1">Periplasmic side</orientation>
    </subcellularLocation>
</comment>
<evidence type="ECO:0000256" key="9">
    <source>
        <dbReference type="ARBA" id="ARBA00040743"/>
    </source>
</evidence>
<keyword evidence="15" id="KW-1185">Reference proteome</keyword>
<dbReference type="Pfam" id="PF13616">
    <property type="entry name" value="Rotamase_3"/>
    <property type="match status" value="1"/>
</dbReference>
<accession>A0A2T0TTY8</accession>
<evidence type="ECO:0000256" key="12">
    <source>
        <dbReference type="SAM" id="Phobius"/>
    </source>
</evidence>
<evidence type="ECO:0000256" key="4">
    <source>
        <dbReference type="ARBA" id="ARBA00022692"/>
    </source>
</evidence>
<keyword evidence="11 14" id="KW-0413">Isomerase</keyword>
<evidence type="ECO:0000313" key="15">
    <source>
        <dbReference type="Proteomes" id="UP000238034"/>
    </source>
</evidence>
<keyword evidence="5 12" id="KW-1133">Transmembrane helix</keyword>
<keyword evidence="2" id="KW-1003">Cell membrane</keyword>
<evidence type="ECO:0000256" key="11">
    <source>
        <dbReference type="PROSITE-ProRule" id="PRU00278"/>
    </source>
</evidence>
<dbReference type="InterPro" id="IPR046357">
    <property type="entry name" value="PPIase_dom_sf"/>
</dbReference>
<evidence type="ECO:0000256" key="2">
    <source>
        <dbReference type="ARBA" id="ARBA00022475"/>
    </source>
</evidence>
<dbReference type="OrthoDB" id="9812372at2"/>
<feature type="transmembrane region" description="Helical" evidence="12">
    <location>
        <begin position="12"/>
        <end position="35"/>
    </location>
</feature>
<dbReference type="Pfam" id="PF13623">
    <property type="entry name" value="SurA_N_2"/>
    <property type="match status" value="1"/>
</dbReference>
<comment type="similarity">
    <text evidence="8">Belongs to the PpiD chaperone family.</text>
</comment>
<proteinExistence type="inferred from homology"/>
<dbReference type="PANTHER" id="PTHR47529:SF1">
    <property type="entry name" value="PERIPLASMIC CHAPERONE PPID"/>
    <property type="match status" value="1"/>
</dbReference>
<reference evidence="14 15" key="1">
    <citation type="submission" date="2018-03" db="EMBL/GenBank/DDBJ databases">
        <title>Genomic Encyclopedia of Type Strains, Phase III (KMG-III): the genomes of soil and plant-associated and newly described type strains.</title>
        <authorList>
            <person name="Whitman W."/>
        </authorList>
    </citation>
    <scope>NUCLEOTIDE SEQUENCE [LARGE SCALE GENOMIC DNA]</scope>
    <source>
        <strain evidence="14 15">CGMCC 1.9313</strain>
    </source>
</reference>
<dbReference type="InterPro" id="IPR000297">
    <property type="entry name" value="PPIase_PpiC"/>
</dbReference>
<evidence type="ECO:0000259" key="13">
    <source>
        <dbReference type="PROSITE" id="PS50198"/>
    </source>
</evidence>
<protein>
    <recommendedName>
        <fullName evidence="9">Periplasmic chaperone PpiD</fullName>
    </recommendedName>
    <alternativeName>
        <fullName evidence="10">Periplasmic folding chaperone</fullName>
    </alternativeName>
</protein>
<dbReference type="PANTHER" id="PTHR47529">
    <property type="entry name" value="PEPTIDYL-PROLYL CIS-TRANS ISOMERASE D"/>
    <property type="match status" value="1"/>
</dbReference>
<sequence>MGIMSFLRNRAGFILVGAIGFAIVAFLVGDVVSYGGSFMGGDRTTVGEVAGEKISFDEFKAQVDQNEANFKQQMGQATLNPQMASYVLENTWNQKISEVLLNKEVERLGLSVGEQEREDLVSGKNPDPQIVQAFGNPETGQLDRAQLTNFQNNLKSQDPNSPVRQQWVSFLLSIQRNRLFQKYNNLVKNSIYVTSLEAREEYTQRNKLADFNYVNLEYSSLPDNQVKLTDGDYSEYYNENKNLFINKEESRTIEYVAFDASPSKSDTAAALQAINRIAADFKTTPNDSLFVSINADTKMPLSYVKKGQLEPALDSVVFNTSVGTVVGPIFTNGSYKLAKLVDTRMSPDSVKASHILISPATEGSPERAKAKADSIYNVIRNGGNFAELASRFGSDATKDKGGDLGTFGRGSMIPTFEEAVFNGKPGDLKVVTTEYGTHVIRIDRQVGSSRVAKVAIVDKAVISSSQTQSTAFSRASAFLSDVKDAKSFDERAKKDKVTKLLAENLTPSQANIPGFENPRELVRWVFESEEGDISEKVFEVGDRFVVARVTDVREVGTLPLEKVKLQIEPVVRNRAKAKMLAEKLEKALEGASSINQVASKVGRPVTPVQNVVFANPVLPGVAQENKVVGTVFGLQPKKLSKVIRGEQGVYVVQVNGFTNPAPLTNTINQKQQIAQALDQRAQGQVLEVLRDLAEVKDYRLRFF</sequence>
<dbReference type="SUPFAM" id="SSF109998">
    <property type="entry name" value="Triger factor/SurA peptide-binding domain-like"/>
    <property type="match status" value="1"/>
</dbReference>
<evidence type="ECO:0000256" key="1">
    <source>
        <dbReference type="ARBA" id="ARBA00004382"/>
    </source>
</evidence>
<organism evidence="14 15">
    <name type="scientific">Arcticibacter pallidicorallinus</name>
    <dbReference type="NCBI Taxonomy" id="1259464"/>
    <lineage>
        <taxon>Bacteria</taxon>
        <taxon>Pseudomonadati</taxon>
        <taxon>Bacteroidota</taxon>
        <taxon>Sphingobacteriia</taxon>
        <taxon>Sphingobacteriales</taxon>
        <taxon>Sphingobacteriaceae</taxon>
        <taxon>Arcticibacter</taxon>
    </lineage>
</organism>
<dbReference type="Proteomes" id="UP000238034">
    <property type="component" value="Unassembled WGS sequence"/>
</dbReference>
<evidence type="ECO:0000256" key="10">
    <source>
        <dbReference type="ARBA" id="ARBA00042775"/>
    </source>
</evidence>
<keyword evidence="11" id="KW-0697">Rotamase</keyword>
<dbReference type="GO" id="GO:0003755">
    <property type="term" value="F:peptidyl-prolyl cis-trans isomerase activity"/>
    <property type="evidence" value="ECO:0007669"/>
    <property type="project" value="UniProtKB-KW"/>
</dbReference>
<dbReference type="AlphaFoldDB" id="A0A2T0TTY8"/>
<dbReference type="EMBL" id="PVTH01000012">
    <property type="protein sequence ID" value="PRY49125.1"/>
    <property type="molecule type" value="Genomic_DNA"/>
</dbReference>
<dbReference type="InterPro" id="IPR052029">
    <property type="entry name" value="PpiD_chaperone"/>
</dbReference>
<dbReference type="SUPFAM" id="SSF54534">
    <property type="entry name" value="FKBP-like"/>
    <property type="match status" value="1"/>
</dbReference>
<dbReference type="PROSITE" id="PS50198">
    <property type="entry name" value="PPIC_PPIASE_2"/>
    <property type="match status" value="1"/>
</dbReference>
<keyword evidence="4 12" id="KW-0812">Transmembrane</keyword>
<dbReference type="Gene3D" id="3.10.50.40">
    <property type="match status" value="1"/>
</dbReference>
<feature type="domain" description="PpiC" evidence="13">
    <location>
        <begin position="347"/>
        <end position="444"/>
    </location>
</feature>
<keyword evidence="7" id="KW-0143">Chaperone</keyword>
<dbReference type="GO" id="GO:0005886">
    <property type="term" value="C:plasma membrane"/>
    <property type="evidence" value="ECO:0007669"/>
    <property type="project" value="UniProtKB-SubCell"/>
</dbReference>
<name>A0A2T0TTY8_9SPHI</name>
<evidence type="ECO:0000256" key="6">
    <source>
        <dbReference type="ARBA" id="ARBA00023136"/>
    </source>
</evidence>
<evidence type="ECO:0000256" key="8">
    <source>
        <dbReference type="ARBA" id="ARBA00038408"/>
    </source>
</evidence>
<evidence type="ECO:0000313" key="14">
    <source>
        <dbReference type="EMBL" id="PRY49125.1"/>
    </source>
</evidence>